<dbReference type="InterPro" id="IPR050925">
    <property type="entry name" value="Rhomboid_protease_S54"/>
</dbReference>
<keyword evidence="4 9" id="KW-0378">Hydrolase</keyword>
<dbReference type="InterPro" id="IPR035952">
    <property type="entry name" value="Rhomboid-like_sf"/>
</dbReference>
<gene>
    <name evidence="9" type="ORF">ABC969_03410</name>
</gene>
<evidence type="ECO:0000313" key="9">
    <source>
        <dbReference type="EMBL" id="MEN2785467.1"/>
    </source>
</evidence>
<evidence type="ECO:0000256" key="7">
    <source>
        <dbReference type="SAM" id="Phobius"/>
    </source>
</evidence>
<dbReference type="PANTHER" id="PTHR43731:SF14">
    <property type="entry name" value="PRESENILIN-ASSOCIATED RHOMBOID-LIKE PROTEIN, MITOCHONDRIAL"/>
    <property type="match status" value="1"/>
</dbReference>
<dbReference type="GO" id="GO:0008233">
    <property type="term" value="F:peptidase activity"/>
    <property type="evidence" value="ECO:0007669"/>
    <property type="project" value="UniProtKB-KW"/>
</dbReference>
<dbReference type="Pfam" id="PF01694">
    <property type="entry name" value="Rhomboid"/>
    <property type="match status" value="1"/>
</dbReference>
<keyword evidence="9" id="KW-0645">Protease</keyword>
<evidence type="ECO:0000256" key="1">
    <source>
        <dbReference type="ARBA" id="ARBA00004141"/>
    </source>
</evidence>
<feature type="transmembrane region" description="Helical" evidence="7">
    <location>
        <begin position="185"/>
        <end position="207"/>
    </location>
</feature>
<keyword evidence="5 7" id="KW-1133">Transmembrane helix</keyword>
<dbReference type="SUPFAM" id="SSF144091">
    <property type="entry name" value="Rhomboid-like"/>
    <property type="match status" value="1"/>
</dbReference>
<dbReference type="EMBL" id="JBDIMF010000001">
    <property type="protein sequence ID" value="MEN2785467.1"/>
    <property type="molecule type" value="Genomic_DNA"/>
</dbReference>
<protein>
    <submittedName>
        <fullName evidence="9">Rhomboid family intramembrane serine protease</fullName>
        <ecNumber evidence="9">3.4.21.-</ecNumber>
    </submittedName>
</protein>
<keyword evidence="10" id="KW-1185">Reference proteome</keyword>
<feature type="transmembrane region" description="Helical" evidence="7">
    <location>
        <begin position="153"/>
        <end position="173"/>
    </location>
</feature>
<dbReference type="PANTHER" id="PTHR43731">
    <property type="entry name" value="RHOMBOID PROTEASE"/>
    <property type="match status" value="1"/>
</dbReference>
<evidence type="ECO:0000313" key="10">
    <source>
        <dbReference type="Proteomes" id="UP001404104"/>
    </source>
</evidence>
<evidence type="ECO:0000256" key="6">
    <source>
        <dbReference type="ARBA" id="ARBA00023136"/>
    </source>
</evidence>
<proteinExistence type="inferred from homology"/>
<reference evidence="9 10" key="1">
    <citation type="submission" date="2024-05" db="EMBL/GenBank/DDBJ databases">
        <authorList>
            <person name="Liu Q."/>
            <person name="Xin Y.-H."/>
        </authorList>
    </citation>
    <scope>NUCLEOTIDE SEQUENCE [LARGE SCALE GENOMIC DNA]</scope>
    <source>
        <strain evidence="9 10">CGMCC 1.15349</strain>
    </source>
</reference>
<evidence type="ECO:0000256" key="3">
    <source>
        <dbReference type="ARBA" id="ARBA00022692"/>
    </source>
</evidence>
<organism evidence="9 10">
    <name type="scientific">Sphingomonas qilianensis</name>
    <dbReference type="NCBI Taxonomy" id="1736690"/>
    <lineage>
        <taxon>Bacteria</taxon>
        <taxon>Pseudomonadati</taxon>
        <taxon>Pseudomonadota</taxon>
        <taxon>Alphaproteobacteria</taxon>
        <taxon>Sphingomonadales</taxon>
        <taxon>Sphingomonadaceae</taxon>
        <taxon>Sphingomonas</taxon>
    </lineage>
</organism>
<sequence length="212" mass="21841">MDWRQARATTVLVVATIIVSGLVIMTGSAGYAAVVAGFIPALASGAALPAAFGASVPWLLTPLTSALLHANFIHLMLNLVMLVYCGQMTERAVGARGLIILYLVGAYGAAAGQWLQDPAGTAPMVGASGAISAVIAAYSLYYGQMRAKPLGPVPASVLHVLWLAAAWIGIQLLTGLAGLNGDLRIAIGAHIGGFIVGLVLARPLLLWRYRGA</sequence>
<accession>A0ABU9XNQ5</accession>
<feature type="transmembrane region" description="Helical" evidence="7">
    <location>
        <begin position="6"/>
        <end position="24"/>
    </location>
</feature>
<dbReference type="Gene3D" id="1.20.1540.10">
    <property type="entry name" value="Rhomboid-like"/>
    <property type="match status" value="1"/>
</dbReference>
<feature type="domain" description="Peptidase S54 rhomboid" evidence="8">
    <location>
        <begin position="63"/>
        <end position="204"/>
    </location>
</feature>
<keyword evidence="6 7" id="KW-0472">Membrane</keyword>
<evidence type="ECO:0000256" key="4">
    <source>
        <dbReference type="ARBA" id="ARBA00022801"/>
    </source>
</evidence>
<comment type="similarity">
    <text evidence="2">Belongs to the peptidase S54 family.</text>
</comment>
<feature type="transmembrane region" description="Helical" evidence="7">
    <location>
        <begin position="121"/>
        <end position="141"/>
    </location>
</feature>
<dbReference type="EC" id="3.4.21.-" evidence="9"/>
<name>A0ABU9XNQ5_9SPHN</name>
<dbReference type="RefSeq" id="WP_345862962.1">
    <property type="nucleotide sequence ID" value="NZ_JBDIMF010000001.1"/>
</dbReference>
<comment type="subcellular location">
    <subcellularLocation>
        <location evidence="1">Membrane</location>
        <topology evidence="1">Multi-pass membrane protein</topology>
    </subcellularLocation>
</comment>
<dbReference type="InterPro" id="IPR022764">
    <property type="entry name" value="Peptidase_S54_rhomboid_dom"/>
</dbReference>
<evidence type="ECO:0000256" key="5">
    <source>
        <dbReference type="ARBA" id="ARBA00022989"/>
    </source>
</evidence>
<dbReference type="GO" id="GO:0006508">
    <property type="term" value="P:proteolysis"/>
    <property type="evidence" value="ECO:0007669"/>
    <property type="project" value="UniProtKB-KW"/>
</dbReference>
<evidence type="ECO:0000259" key="8">
    <source>
        <dbReference type="Pfam" id="PF01694"/>
    </source>
</evidence>
<dbReference type="Proteomes" id="UP001404104">
    <property type="component" value="Unassembled WGS sequence"/>
</dbReference>
<evidence type="ECO:0000256" key="2">
    <source>
        <dbReference type="ARBA" id="ARBA00009045"/>
    </source>
</evidence>
<keyword evidence="3 7" id="KW-0812">Transmembrane</keyword>
<comment type="caution">
    <text evidence="9">The sequence shown here is derived from an EMBL/GenBank/DDBJ whole genome shotgun (WGS) entry which is preliminary data.</text>
</comment>
<feature type="transmembrane region" description="Helical" evidence="7">
    <location>
        <begin position="97"/>
        <end position="115"/>
    </location>
</feature>